<dbReference type="InterPro" id="IPR042099">
    <property type="entry name" value="ANL_N_sf"/>
</dbReference>
<reference evidence="2" key="2">
    <citation type="submission" date="2023-05" db="EMBL/GenBank/DDBJ databases">
        <authorList>
            <person name="Schelkunov M.I."/>
        </authorList>
    </citation>
    <scope>NUCLEOTIDE SEQUENCE</scope>
    <source>
        <strain evidence="2">Hsosn_3</strain>
        <tissue evidence="2">Leaf</tissue>
    </source>
</reference>
<protein>
    <recommendedName>
        <fullName evidence="4">AMP-dependent synthetase/ligase domain-containing protein</fullName>
    </recommendedName>
</protein>
<evidence type="ECO:0000256" key="1">
    <source>
        <dbReference type="SAM" id="MobiDB-lite"/>
    </source>
</evidence>
<dbReference type="AlphaFoldDB" id="A0AAD8IHG0"/>
<evidence type="ECO:0008006" key="4">
    <source>
        <dbReference type="Google" id="ProtNLM"/>
    </source>
</evidence>
<dbReference type="GO" id="GO:0004467">
    <property type="term" value="F:long-chain fatty acid-CoA ligase activity"/>
    <property type="evidence" value="ECO:0007669"/>
    <property type="project" value="TreeGrafter"/>
</dbReference>
<dbReference type="GO" id="GO:0005783">
    <property type="term" value="C:endoplasmic reticulum"/>
    <property type="evidence" value="ECO:0007669"/>
    <property type="project" value="TreeGrafter"/>
</dbReference>
<organism evidence="2 3">
    <name type="scientific">Heracleum sosnowskyi</name>
    <dbReference type="NCBI Taxonomy" id="360622"/>
    <lineage>
        <taxon>Eukaryota</taxon>
        <taxon>Viridiplantae</taxon>
        <taxon>Streptophyta</taxon>
        <taxon>Embryophyta</taxon>
        <taxon>Tracheophyta</taxon>
        <taxon>Spermatophyta</taxon>
        <taxon>Magnoliopsida</taxon>
        <taxon>eudicotyledons</taxon>
        <taxon>Gunneridae</taxon>
        <taxon>Pentapetalae</taxon>
        <taxon>asterids</taxon>
        <taxon>campanulids</taxon>
        <taxon>Apiales</taxon>
        <taxon>Apiaceae</taxon>
        <taxon>Apioideae</taxon>
        <taxon>apioid superclade</taxon>
        <taxon>Tordylieae</taxon>
        <taxon>Tordyliinae</taxon>
        <taxon>Heracleum</taxon>
    </lineage>
</organism>
<name>A0AAD8IHG0_9APIA</name>
<dbReference type="SUPFAM" id="SSF56801">
    <property type="entry name" value="Acetyl-CoA synthetase-like"/>
    <property type="match status" value="1"/>
</dbReference>
<reference evidence="2" key="1">
    <citation type="submission" date="2023-02" db="EMBL/GenBank/DDBJ databases">
        <title>Genome of toxic invasive species Heracleum sosnowskyi carries increased number of genes despite the absence of recent whole-genome duplications.</title>
        <authorList>
            <person name="Schelkunov M."/>
            <person name="Shtratnikova V."/>
            <person name="Makarenko M."/>
            <person name="Klepikova A."/>
            <person name="Omelchenko D."/>
            <person name="Novikova G."/>
            <person name="Obukhova E."/>
            <person name="Bogdanov V."/>
            <person name="Penin A."/>
            <person name="Logacheva M."/>
        </authorList>
    </citation>
    <scope>NUCLEOTIDE SEQUENCE</scope>
    <source>
        <strain evidence="2">Hsosn_3</strain>
        <tissue evidence="2">Leaf</tissue>
    </source>
</reference>
<dbReference type="PANTHER" id="PTHR43272:SF87">
    <property type="entry name" value="LONG-CHAIN-FATTY-ACID--COA LIGASE"/>
    <property type="match status" value="1"/>
</dbReference>
<comment type="caution">
    <text evidence="2">The sequence shown here is derived from an EMBL/GenBank/DDBJ whole genome shotgun (WGS) entry which is preliminary data.</text>
</comment>
<feature type="region of interest" description="Disordered" evidence="1">
    <location>
        <begin position="120"/>
        <end position="143"/>
    </location>
</feature>
<dbReference type="GO" id="GO:0016020">
    <property type="term" value="C:membrane"/>
    <property type="evidence" value="ECO:0007669"/>
    <property type="project" value="TreeGrafter"/>
</dbReference>
<keyword evidence="3" id="KW-1185">Reference proteome</keyword>
<proteinExistence type="predicted"/>
<gene>
    <name evidence="2" type="ORF">POM88_022814</name>
</gene>
<dbReference type="Proteomes" id="UP001237642">
    <property type="component" value="Unassembled WGS sequence"/>
</dbReference>
<dbReference type="Gene3D" id="3.40.50.12780">
    <property type="entry name" value="N-terminal domain of ligase-like"/>
    <property type="match status" value="1"/>
</dbReference>
<sequence length="143" mass="16343">MIGTVGPSLPSVDVCLESVPDMEYDALASILRGEICIRVRTLFLGYYKRKDLTKEVMIDGWFHTGDIGEWQPDGSMKIIDRKKNIFKLSQGEYVSFKNLENIYSLVSGIDALRRQLFGSPERRSGRSRSPWARKRRSPIREGS</sequence>
<dbReference type="EMBL" id="JAUIZM010000005">
    <property type="protein sequence ID" value="KAK1385079.1"/>
    <property type="molecule type" value="Genomic_DNA"/>
</dbReference>
<evidence type="ECO:0000313" key="2">
    <source>
        <dbReference type="EMBL" id="KAK1385079.1"/>
    </source>
</evidence>
<accession>A0AAD8IHG0</accession>
<dbReference type="PANTHER" id="PTHR43272">
    <property type="entry name" value="LONG-CHAIN-FATTY-ACID--COA LIGASE"/>
    <property type="match status" value="1"/>
</dbReference>
<evidence type="ECO:0000313" key="3">
    <source>
        <dbReference type="Proteomes" id="UP001237642"/>
    </source>
</evidence>